<evidence type="ECO:0000313" key="1">
    <source>
        <dbReference type="EMBL" id="CAI9963167.1"/>
    </source>
</evidence>
<accession>A0AA86QZ13</accession>
<dbReference type="AlphaFoldDB" id="A0AA86QZ13"/>
<protein>
    <submittedName>
        <fullName evidence="2">Hypothetical_protein</fullName>
    </submittedName>
</protein>
<keyword evidence="3" id="KW-1185">Reference proteome</keyword>
<reference evidence="2 3" key="2">
    <citation type="submission" date="2024-07" db="EMBL/GenBank/DDBJ databases">
        <authorList>
            <person name="Akdeniz Z."/>
        </authorList>
    </citation>
    <scope>NUCLEOTIDE SEQUENCE [LARGE SCALE GENOMIC DNA]</scope>
</reference>
<reference evidence="1" key="1">
    <citation type="submission" date="2023-06" db="EMBL/GenBank/DDBJ databases">
        <authorList>
            <person name="Kurt Z."/>
        </authorList>
    </citation>
    <scope>NUCLEOTIDE SEQUENCE</scope>
</reference>
<name>A0AA86QZ13_9EUKA</name>
<organism evidence="1">
    <name type="scientific">Hexamita inflata</name>
    <dbReference type="NCBI Taxonomy" id="28002"/>
    <lineage>
        <taxon>Eukaryota</taxon>
        <taxon>Metamonada</taxon>
        <taxon>Diplomonadida</taxon>
        <taxon>Hexamitidae</taxon>
        <taxon>Hexamitinae</taxon>
        <taxon>Hexamita</taxon>
    </lineage>
</organism>
<sequence>MNQLNRQIYLFHSFGGARRKLRPETARKGAQKAQVVAKIFISNEYHAKYIYKHVCSTGPTASQLLASRLRSCAQTIHRQSQCTICTPGRSSSAEPTGTSSSSELSCIGGVGFKQRQPGEDARSFFYSTAANGPGNMAPSAFRLLTPGRGAPFPPTLLSPPFSAFPFFACPDRVKWFSLFPCLTFPVQLQEAFKFYFSMSGTIYNYYTRNSKNYFIISGHFSPAGLFYIKCLWQGQGKVLGKAKRQSRRRTFSLVSPSQLSVVQLVEEVSSVSKRPPSIHKLCEGLKRSSTLFIRDLSSTLITLNVRLLLPRTSSMLSRDKARPCMVSESE</sequence>
<dbReference type="EMBL" id="CAXDID020000057">
    <property type="protein sequence ID" value="CAL6008079.1"/>
    <property type="molecule type" value="Genomic_DNA"/>
</dbReference>
<evidence type="ECO:0000313" key="3">
    <source>
        <dbReference type="Proteomes" id="UP001642409"/>
    </source>
</evidence>
<proteinExistence type="predicted"/>
<dbReference type="EMBL" id="CATOUU010000967">
    <property type="protein sequence ID" value="CAI9963167.1"/>
    <property type="molecule type" value="Genomic_DNA"/>
</dbReference>
<evidence type="ECO:0000313" key="2">
    <source>
        <dbReference type="EMBL" id="CAL6008079.1"/>
    </source>
</evidence>
<comment type="caution">
    <text evidence="1">The sequence shown here is derived from an EMBL/GenBank/DDBJ whole genome shotgun (WGS) entry which is preliminary data.</text>
</comment>
<gene>
    <name evidence="2" type="ORF">HINF_LOCUS20941</name>
    <name evidence="1" type="ORF">HINF_LOCUS50812</name>
</gene>
<dbReference type="Proteomes" id="UP001642409">
    <property type="component" value="Unassembled WGS sequence"/>
</dbReference>